<gene>
    <name evidence="1" type="ordered locus">Cwoe_5190</name>
</gene>
<proteinExistence type="predicted"/>
<evidence type="ECO:0000313" key="2">
    <source>
        <dbReference type="Proteomes" id="UP000008229"/>
    </source>
</evidence>
<sequence length="85" mass="9407">MTVGMSCESEPQLHGAARELELPRGASMWFGDGRPIEDPWIVEAAVIASLTPPLNLRDNRHHPFHDTMSAARARFKAQAEALGRE</sequence>
<organism evidence="1 2">
    <name type="scientific">Conexibacter woesei (strain DSM 14684 / CCUG 47730 / CIP 108061 / JCM 11494 / NBRC 100937 / ID131577)</name>
    <dbReference type="NCBI Taxonomy" id="469383"/>
    <lineage>
        <taxon>Bacteria</taxon>
        <taxon>Bacillati</taxon>
        <taxon>Actinomycetota</taxon>
        <taxon>Thermoleophilia</taxon>
        <taxon>Solirubrobacterales</taxon>
        <taxon>Conexibacteraceae</taxon>
        <taxon>Conexibacter</taxon>
    </lineage>
</organism>
<keyword evidence="2" id="KW-1185">Reference proteome</keyword>
<name>D3FEA6_CONWI</name>
<reference evidence="2" key="2">
    <citation type="submission" date="2010-01" db="EMBL/GenBank/DDBJ databases">
        <title>The complete genome of Conexibacter woesei DSM 14684.</title>
        <authorList>
            <consortium name="US DOE Joint Genome Institute (JGI-PGF)"/>
            <person name="Lucas S."/>
            <person name="Copeland A."/>
            <person name="Lapidus A."/>
            <person name="Glavina del Rio T."/>
            <person name="Dalin E."/>
            <person name="Tice H."/>
            <person name="Bruce D."/>
            <person name="Goodwin L."/>
            <person name="Pitluck S."/>
            <person name="Kyrpides N."/>
            <person name="Mavromatis K."/>
            <person name="Ivanova N."/>
            <person name="Mikhailova N."/>
            <person name="Chertkov O."/>
            <person name="Brettin T."/>
            <person name="Detter J.C."/>
            <person name="Han C."/>
            <person name="Larimer F."/>
            <person name="Land M."/>
            <person name="Hauser L."/>
            <person name="Markowitz V."/>
            <person name="Cheng J.-F."/>
            <person name="Hugenholtz P."/>
            <person name="Woyke T."/>
            <person name="Wu D."/>
            <person name="Pukall R."/>
            <person name="Steenblock K."/>
            <person name="Schneider S."/>
            <person name="Klenk H.-P."/>
            <person name="Eisen J.A."/>
        </authorList>
    </citation>
    <scope>NUCLEOTIDE SEQUENCE [LARGE SCALE GENOMIC DNA]</scope>
    <source>
        <strain evidence="2">DSM 14684 / CIP 108061 / JCM 11494 / NBRC 100937 / ID131577</strain>
    </source>
</reference>
<dbReference type="OrthoDB" id="7593365at2"/>
<protein>
    <submittedName>
        <fullName evidence="1">Uncharacterized protein</fullName>
    </submittedName>
</protein>
<evidence type="ECO:0000313" key="1">
    <source>
        <dbReference type="EMBL" id="ADB53598.1"/>
    </source>
</evidence>
<dbReference type="STRING" id="469383.Cwoe_5190"/>
<dbReference type="AlphaFoldDB" id="D3FEA6"/>
<dbReference type="HOGENOM" id="CLU_2506998_0_0_11"/>
<reference evidence="1 2" key="1">
    <citation type="journal article" date="2010" name="Stand. Genomic Sci.">
        <title>Complete genome sequence of Conexibacter woesei type strain (ID131577).</title>
        <authorList>
            <person name="Pukall R."/>
            <person name="Lapidus A."/>
            <person name="Glavina Del Rio T."/>
            <person name="Copeland A."/>
            <person name="Tice H."/>
            <person name="Cheng J.-F."/>
            <person name="Lucas S."/>
            <person name="Chen F."/>
            <person name="Nolan M."/>
            <person name="Bruce D."/>
            <person name="Goodwin L."/>
            <person name="Pitluck S."/>
            <person name="Mavromatis K."/>
            <person name="Ivanova N."/>
            <person name="Ovchinnikova G."/>
            <person name="Pati A."/>
            <person name="Chen A."/>
            <person name="Palaniappan K."/>
            <person name="Land M."/>
            <person name="Hauser L."/>
            <person name="Chang Y.-J."/>
            <person name="Jeffries C.D."/>
            <person name="Chain P."/>
            <person name="Meincke L."/>
            <person name="Sims D."/>
            <person name="Brettin T."/>
            <person name="Detter J.C."/>
            <person name="Rohde M."/>
            <person name="Goeker M."/>
            <person name="Bristow J."/>
            <person name="Eisen J.A."/>
            <person name="Markowitz V."/>
            <person name="Kyrpides N.C."/>
            <person name="Klenk H.-P."/>
            <person name="Hugenholtz P."/>
        </authorList>
    </citation>
    <scope>NUCLEOTIDE SEQUENCE [LARGE SCALE GENOMIC DNA]</scope>
    <source>
        <strain evidence="2">DSM 14684 / CIP 108061 / JCM 11494 / NBRC 100937 / ID131577</strain>
    </source>
</reference>
<dbReference type="EMBL" id="CP001854">
    <property type="protein sequence ID" value="ADB53598.1"/>
    <property type="molecule type" value="Genomic_DNA"/>
</dbReference>
<dbReference type="RefSeq" id="WP_012936649.1">
    <property type="nucleotide sequence ID" value="NC_013739.1"/>
</dbReference>
<accession>D3FEA6</accession>
<dbReference type="Proteomes" id="UP000008229">
    <property type="component" value="Chromosome"/>
</dbReference>
<dbReference type="KEGG" id="cwo:Cwoe_5190"/>